<reference evidence="5" key="2">
    <citation type="submission" date="2021-04" db="EMBL/GenBank/DDBJ databases">
        <authorList>
            <person name="Gilroy R."/>
        </authorList>
    </citation>
    <scope>NUCLEOTIDE SEQUENCE</scope>
    <source>
        <strain evidence="5">ChiGjej1B1-98</strain>
    </source>
</reference>
<reference evidence="5" key="1">
    <citation type="journal article" date="2021" name="PeerJ">
        <title>Extensive microbial diversity within the chicken gut microbiome revealed by metagenomics and culture.</title>
        <authorList>
            <person name="Gilroy R."/>
            <person name="Ravi A."/>
            <person name="Getino M."/>
            <person name="Pursley I."/>
            <person name="Horton D.L."/>
            <person name="Alikhan N.F."/>
            <person name="Baker D."/>
            <person name="Gharbi K."/>
            <person name="Hall N."/>
            <person name="Watson M."/>
            <person name="Adriaenssens E.M."/>
            <person name="Foster-Nyarko E."/>
            <person name="Jarju S."/>
            <person name="Secka A."/>
            <person name="Antonio M."/>
            <person name="Oren A."/>
            <person name="Chaudhuri R.R."/>
            <person name="La Ragione R."/>
            <person name="Hildebrand F."/>
            <person name="Pallen M.J."/>
        </authorList>
    </citation>
    <scope>NUCLEOTIDE SEQUENCE</scope>
    <source>
        <strain evidence="5">ChiGjej1B1-98</strain>
    </source>
</reference>
<dbReference type="Gene3D" id="1.10.10.10">
    <property type="entry name" value="Winged helix-like DNA-binding domain superfamily/Winged helix DNA-binding domain"/>
    <property type="match status" value="1"/>
</dbReference>
<dbReference type="SUPFAM" id="SSF46894">
    <property type="entry name" value="C-terminal effector domain of the bipartite response regulators"/>
    <property type="match status" value="1"/>
</dbReference>
<feature type="domain" description="HTH luxR-type" evidence="4">
    <location>
        <begin position="439"/>
        <end position="504"/>
    </location>
</feature>
<dbReference type="InterPro" id="IPR000792">
    <property type="entry name" value="Tscrpt_reg_LuxR_C"/>
</dbReference>
<feature type="non-terminal residue" evidence="5">
    <location>
        <position position="1"/>
    </location>
</feature>
<evidence type="ECO:0000313" key="6">
    <source>
        <dbReference type="Proteomes" id="UP000824005"/>
    </source>
</evidence>
<dbReference type="Proteomes" id="UP000824005">
    <property type="component" value="Unassembled WGS sequence"/>
</dbReference>
<dbReference type="GO" id="GO:0003677">
    <property type="term" value="F:DNA binding"/>
    <property type="evidence" value="ECO:0007669"/>
    <property type="project" value="UniProtKB-KW"/>
</dbReference>
<keyword evidence="2" id="KW-0238">DNA-binding</keyword>
<comment type="caution">
    <text evidence="5">The sequence shown here is derived from an EMBL/GenBank/DDBJ whole genome shotgun (WGS) entry which is preliminary data.</text>
</comment>
<dbReference type="PANTHER" id="PTHR44688">
    <property type="entry name" value="DNA-BINDING TRANSCRIPTIONAL ACTIVATOR DEVR_DOSR"/>
    <property type="match status" value="1"/>
</dbReference>
<dbReference type="InterPro" id="IPR036388">
    <property type="entry name" value="WH-like_DNA-bd_sf"/>
</dbReference>
<dbReference type="Pfam" id="PF00196">
    <property type="entry name" value="GerE"/>
    <property type="match status" value="1"/>
</dbReference>
<keyword evidence="1" id="KW-0805">Transcription regulation</keyword>
<name>A0A9D2C858_9MICO</name>
<protein>
    <submittedName>
        <fullName evidence="5">LuxR C-terminal-related transcriptional regulator</fullName>
    </submittedName>
</protein>
<accession>A0A9D2C858</accession>
<dbReference type="PROSITE" id="PS50043">
    <property type="entry name" value="HTH_LUXR_2"/>
    <property type="match status" value="1"/>
</dbReference>
<evidence type="ECO:0000256" key="3">
    <source>
        <dbReference type="ARBA" id="ARBA00023163"/>
    </source>
</evidence>
<gene>
    <name evidence="5" type="ORF">H9830_05730</name>
</gene>
<evidence type="ECO:0000256" key="2">
    <source>
        <dbReference type="ARBA" id="ARBA00023125"/>
    </source>
</evidence>
<evidence type="ECO:0000256" key="1">
    <source>
        <dbReference type="ARBA" id="ARBA00023015"/>
    </source>
</evidence>
<evidence type="ECO:0000313" key="5">
    <source>
        <dbReference type="EMBL" id="HIY65761.1"/>
    </source>
</evidence>
<keyword evidence="3" id="KW-0804">Transcription</keyword>
<dbReference type="SMART" id="SM00421">
    <property type="entry name" value="HTH_LUXR"/>
    <property type="match status" value="1"/>
</dbReference>
<organism evidence="5 6">
    <name type="scientific">Candidatus Agrococcus pullicola</name>
    <dbReference type="NCBI Taxonomy" id="2838429"/>
    <lineage>
        <taxon>Bacteria</taxon>
        <taxon>Bacillati</taxon>
        <taxon>Actinomycetota</taxon>
        <taxon>Actinomycetes</taxon>
        <taxon>Micrococcales</taxon>
        <taxon>Microbacteriaceae</taxon>
        <taxon>Agrococcus</taxon>
    </lineage>
</organism>
<sequence>AVGDYEYATFVLMRAVPLPQEDNRRISELLSQVPAVHLHRHPMLALRYALLLNKTAKTQRKAAEYFASAALMGKLRSSSTPPIERAIQLSLECAVWRMLGQERRMRDAAANSLEVLEHYDPVGSQDGLQGLTIEALNQCGMSLMYAFDYERALDARLAYLRVAEKAGRPHVRNLALGNIALIDVLQGRFHGAAEALRDIRQEDYPDVWRDSYFVTPEKIARAWLHLSEGQAGLARNELAGIEPHLDTIEHWEMILTPLTLADTALGRGREAMIRFERIVEERTTSRTLPWVRKRVQAARALMGMATGQRMRKNDRKYAVQELAPAFAAIEAAQDGKGERAVSLLAKAELSATSPLRRMLVAVAGISVSRYGVESLELAHFGAVLTEIMEDFGLRWPLMLLSDAAREQLLVALDAAEQRGTAGQLRQALARIPALVPDELHGRVPALTPREMDVLHAMVTSENRAAIAEQLFTSVNTVKKQLRSIYQKLGVSDREAALARAIALGLIGTANGEKEVVE</sequence>
<evidence type="ECO:0000259" key="4">
    <source>
        <dbReference type="PROSITE" id="PS50043"/>
    </source>
</evidence>
<proteinExistence type="predicted"/>
<dbReference type="AlphaFoldDB" id="A0A9D2C858"/>
<dbReference type="InterPro" id="IPR016032">
    <property type="entry name" value="Sig_transdc_resp-reg_C-effctor"/>
</dbReference>
<dbReference type="PANTHER" id="PTHR44688:SF16">
    <property type="entry name" value="DNA-BINDING TRANSCRIPTIONAL ACTIVATOR DEVR_DOSR"/>
    <property type="match status" value="1"/>
</dbReference>
<dbReference type="CDD" id="cd06170">
    <property type="entry name" value="LuxR_C_like"/>
    <property type="match status" value="1"/>
</dbReference>
<dbReference type="EMBL" id="DXDC01000166">
    <property type="protein sequence ID" value="HIY65761.1"/>
    <property type="molecule type" value="Genomic_DNA"/>
</dbReference>
<dbReference type="GO" id="GO:0006355">
    <property type="term" value="P:regulation of DNA-templated transcription"/>
    <property type="evidence" value="ECO:0007669"/>
    <property type="project" value="InterPro"/>
</dbReference>